<dbReference type="InterPro" id="IPR008753">
    <property type="entry name" value="Peptidase_M13_N"/>
</dbReference>
<accession>A0A9P6SY35</accession>
<dbReference type="InterPro" id="IPR042089">
    <property type="entry name" value="Peptidase_M13_dom_2"/>
</dbReference>
<comment type="caution">
    <text evidence="11">The sequence shown here is derived from an EMBL/GenBank/DDBJ whole genome shotgun (WGS) entry which is preliminary data.</text>
</comment>
<dbReference type="PROSITE" id="PS51885">
    <property type="entry name" value="NEPRILYSIN"/>
    <property type="match status" value="1"/>
</dbReference>
<evidence type="ECO:0000259" key="10">
    <source>
        <dbReference type="Pfam" id="PF05649"/>
    </source>
</evidence>
<evidence type="ECO:0000259" key="9">
    <source>
        <dbReference type="Pfam" id="PF01431"/>
    </source>
</evidence>
<keyword evidence="5" id="KW-0862">Zinc</keyword>
<feature type="compositionally biased region" description="Acidic residues" evidence="7">
    <location>
        <begin position="293"/>
        <end position="320"/>
    </location>
</feature>
<evidence type="ECO:0000256" key="3">
    <source>
        <dbReference type="ARBA" id="ARBA00022723"/>
    </source>
</evidence>
<evidence type="ECO:0000256" key="5">
    <source>
        <dbReference type="ARBA" id="ARBA00022833"/>
    </source>
</evidence>
<keyword evidence="4" id="KW-0378">Hydrolase</keyword>
<dbReference type="PRINTS" id="PR00786">
    <property type="entry name" value="NEPRILYSIN"/>
</dbReference>
<feature type="domain" description="Peptidase M13 C-terminal" evidence="9">
    <location>
        <begin position="559"/>
        <end position="771"/>
    </location>
</feature>
<keyword evidence="2" id="KW-0645">Protease</keyword>
<evidence type="ECO:0000256" key="6">
    <source>
        <dbReference type="ARBA" id="ARBA00023049"/>
    </source>
</evidence>
<evidence type="ECO:0000313" key="11">
    <source>
        <dbReference type="EMBL" id="KAG0010800.1"/>
    </source>
</evidence>
<feature type="chain" id="PRO_5040287133" evidence="8">
    <location>
        <begin position="21"/>
        <end position="774"/>
    </location>
</feature>
<dbReference type="InterPro" id="IPR000718">
    <property type="entry name" value="Peptidase_M13"/>
</dbReference>
<keyword evidence="12" id="KW-1185">Reference proteome</keyword>
<reference evidence="11" key="1">
    <citation type="journal article" date="2020" name="Fungal Divers.">
        <title>Resolving the Mortierellaceae phylogeny through synthesis of multi-gene phylogenetics and phylogenomics.</title>
        <authorList>
            <person name="Vandepol N."/>
            <person name="Liber J."/>
            <person name="Desiro A."/>
            <person name="Na H."/>
            <person name="Kennedy M."/>
            <person name="Barry K."/>
            <person name="Grigoriev I.V."/>
            <person name="Miller A.N."/>
            <person name="O'Donnell K."/>
            <person name="Stajich J.E."/>
            <person name="Bonito G."/>
        </authorList>
    </citation>
    <scope>NUCLEOTIDE SEQUENCE</scope>
    <source>
        <strain evidence="11">NRRL 2769</strain>
    </source>
</reference>
<feature type="region of interest" description="Disordered" evidence="7">
    <location>
        <begin position="268"/>
        <end position="320"/>
    </location>
</feature>
<dbReference type="GO" id="GO:0004222">
    <property type="term" value="F:metalloendopeptidase activity"/>
    <property type="evidence" value="ECO:0007669"/>
    <property type="project" value="InterPro"/>
</dbReference>
<dbReference type="InterPro" id="IPR024079">
    <property type="entry name" value="MetalloPept_cat_dom_sf"/>
</dbReference>
<gene>
    <name evidence="11" type="ORF">BGZ80_001178</name>
</gene>
<keyword evidence="6" id="KW-0482">Metalloprotease</keyword>
<name>A0A9P6SY35_9FUNG</name>
<dbReference type="Gene3D" id="3.40.390.10">
    <property type="entry name" value="Collagenase (Catalytic Domain)"/>
    <property type="match status" value="1"/>
</dbReference>
<comment type="cofactor">
    <cofactor evidence="1">
        <name>Zn(2+)</name>
        <dbReference type="ChEBI" id="CHEBI:29105"/>
    </cofactor>
</comment>
<evidence type="ECO:0000313" key="12">
    <source>
        <dbReference type="Proteomes" id="UP000703661"/>
    </source>
</evidence>
<feature type="compositionally biased region" description="Basic and acidic residues" evidence="7">
    <location>
        <begin position="270"/>
        <end position="292"/>
    </location>
</feature>
<sequence length="774" mass="87558">MTRLLMLLAISAVLQFAVQGAPVASVCNSPQCVRSASQILSDMLPSADPCVDFSEFACGGFYEREKLRDGEKNNGYIKFIERQNSELIRSIVTANDPNGPGVSKGNLSSGRIFKKLQSYYGACMDKTHLQNVGRRPLQDEIQKMMEVYPGTDNKDAIDDSRKALSALFGYNMKNGFENPIVFDLWDDELNPGYKIMTAQHSGLGLVEESLYSNEKIVKVYEGIIAKMFYIILGDGDPSLNRTQTVPHVWTQVGKDVVAFEMVLAGIAKPTKPEETDDKKVDPNSDITNKENPSETEPEDANIDETDSDDTDSDETDPDDAEYWDTIEDLNMMTPSLDWELIFKTAFPADVPIPTKLNMLWKFYLQRMETAIQQSGPKTIQNYFAWTMMRNLGKYLADPFQEPLKELQSFLPDGSAAVASDRWKTCVEMVNENLGDMAGHFFIKAVFPEASQAKVNEMIGSIRWSFEKSFWQYDWLDPRTRHNALQKLKVITQKIGYSTDSPNVISPSSVEEYYRDLKINSTDHFGNQVRSSAWKSEKILRSVSQPVNRLRLTSIPQTVNAFYNPTMNGIEIPAGILRPPFFSFDDPEYLNFGGIGGVAAHELGHAFDNSGRRYDESGVLRDWWDESSVKAFDERSQCFIEQYNEFTIQGPDGTNHHVNGWSTLGENIADNGGVKLAFEAWRQRYRSDPTGKKYNNKNLPGLESYTPEQLFFVQFARAFCGNVSPDEELRKLNDDNHSPRKWRINGVAQNSEHFAKAFKCKSGTPMNPTKKCILW</sequence>
<dbReference type="GO" id="GO:0005886">
    <property type="term" value="C:plasma membrane"/>
    <property type="evidence" value="ECO:0007669"/>
    <property type="project" value="TreeGrafter"/>
</dbReference>
<dbReference type="GO" id="GO:0016485">
    <property type="term" value="P:protein processing"/>
    <property type="evidence" value="ECO:0007669"/>
    <property type="project" value="TreeGrafter"/>
</dbReference>
<dbReference type="Proteomes" id="UP000703661">
    <property type="component" value="Unassembled WGS sequence"/>
</dbReference>
<feature type="domain" description="Peptidase M13 N-terminal" evidence="10">
    <location>
        <begin position="49"/>
        <end position="496"/>
    </location>
</feature>
<protein>
    <submittedName>
        <fullName evidence="11">Uncharacterized protein</fullName>
    </submittedName>
</protein>
<dbReference type="AlphaFoldDB" id="A0A9P6SY35"/>
<keyword evidence="3" id="KW-0479">Metal-binding</keyword>
<dbReference type="PANTHER" id="PTHR11733">
    <property type="entry name" value="ZINC METALLOPROTEASE FAMILY M13 NEPRILYSIN-RELATED"/>
    <property type="match status" value="1"/>
</dbReference>
<dbReference type="InterPro" id="IPR018497">
    <property type="entry name" value="Peptidase_M13_C"/>
</dbReference>
<dbReference type="SUPFAM" id="SSF55486">
    <property type="entry name" value="Metalloproteases ('zincins'), catalytic domain"/>
    <property type="match status" value="1"/>
</dbReference>
<keyword evidence="8" id="KW-0732">Signal</keyword>
<evidence type="ECO:0000256" key="4">
    <source>
        <dbReference type="ARBA" id="ARBA00022801"/>
    </source>
</evidence>
<dbReference type="Pfam" id="PF01431">
    <property type="entry name" value="Peptidase_M13"/>
    <property type="match status" value="1"/>
</dbReference>
<dbReference type="EMBL" id="JAAAID010001263">
    <property type="protein sequence ID" value="KAG0010800.1"/>
    <property type="molecule type" value="Genomic_DNA"/>
</dbReference>
<dbReference type="CDD" id="cd08662">
    <property type="entry name" value="M13"/>
    <property type="match status" value="1"/>
</dbReference>
<dbReference type="PANTHER" id="PTHR11733:SF240">
    <property type="entry name" value="GH14155P-RELATED"/>
    <property type="match status" value="1"/>
</dbReference>
<organism evidence="11 12">
    <name type="scientific">Entomortierella chlamydospora</name>
    <dbReference type="NCBI Taxonomy" id="101097"/>
    <lineage>
        <taxon>Eukaryota</taxon>
        <taxon>Fungi</taxon>
        <taxon>Fungi incertae sedis</taxon>
        <taxon>Mucoromycota</taxon>
        <taxon>Mortierellomycotina</taxon>
        <taxon>Mortierellomycetes</taxon>
        <taxon>Mortierellales</taxon>
        <taxon>Mortierellaceae</taxon>
        <taxon>Entomortierella</taxon>
    </lineage>
</organism>
<dbReference type="Pfam" id="PF05649">
    <property type="entry name" value="Peptidase_M13_N"/>
    <property type="match status" value="1"/>
</dbReference>
<evidence type="ECO:0000256" key="8">
    <source>
        <dbReference type="SAM" id="SignalP"/>
    </source>
</evidence>
<evidence type="ECO:0000256" key="7">
    <source>
        <dbReference type="SAM" id="MobiDB-lite"/>
    </source>
</evidence>
<proteinExistence type="predicted"/>
<evidence type="ECO:0000256" key="2">
    <source>
        <dbReference type="ARBA" id="ARBA00022670"/>
    </source>
</evidence>
<evidence type="ECO:0000256" key="1">
    <source>
        <dbReference type="ARBA" id="ARBA00001947"/>
    </source>
</evidence>
<dbReference type="GO" id="GO:0046872">
    <property type="term" value="F:metal ion binding"/>
    <property type="evidence" value="ECO:0007669"/>
    <property type="project" value="UniProtKB-KW"/>
</dbReference>
<dbReference type="Gene3D" id="1.10.1380.10">
    <property type="entry name" value="Neutral endopeptidase , domain2"/>
    <property type="match status" value="1"/>
</dbReference>
<dbReference type="OrthoDB" id="6475849at2759"/>
<feature type="signal peptide" evidence="8">
    <location>
        <begin position="1"/>
        <end position="20"/>
    </location>
</feature>